<dbReference type="InterPro" id="IPR056497">
    <property type="entry name" value="HEAT_DAAF5"/>
</dbReference>
<evidence type="ECO:0000313" key="3">
    <source>
        <dbReference type="EMBL" id="EDV91507.1"/>
    </source>
</evidence>
<dbReference type="FunCoup" id="B4JTS8">
    <property type="interactions" value="675"/>
</dbReference>
<dbReference type="KEGG" id="dgr:6568297"/>
<dbReference type="GO" id="GO:0008344">
    <property type="term" value="P:adult locomotory behavior"/>
    <property type="evidence" value="ECO:0007669"/>
    <property type="project" value="EnsemblMetazoa"/>
</dbReference>
<dbReference type="PANTHER" id="PTHR16216">
    <property type="entry name" value="DYNEIN ASSEMBLY FACTOR 5, AXONEMAL"/>
    <property type="match status" value="1"/>
</dbReference>
<dbReference type="InterPro" id="IPR052623">
    <property type="entry name" value="DAAF5"/>
</dbReference>
<dbReference type="GO" id="GO:0045505">
    <property type="term" value="F:dynein intermediate chain binding"/>
    <property type="evidence" value="ECO:0007669"/>
    <property type="project" value="TreeGrafter"/>
</dbReference>
<protein>
    <submittedName>
        <fullName evidence="3">GH13696</fullName>
    </submittedName>
</protein>
<dbReference type="GO" id="GO:0030317">
    <property type="term" value="P:flagellated sperm motility"/>
    <property type="evidence" value="ECO:0007669"/>
    <property type="project" value="EnsemblMetazoa"/>
</dbReference>
<dbReference type="InParanoid" id="B4JTS8"/>
<dbReference type="GO" id="GO:0007605">
    <property type="term" value="P:sensory perception of sound"/>
    <property type="evidence" value="ECO:0007669"/>
    <property type="project" value="EnsemblMetazoa"/>
</dbReference>
<evidence type="ECO:0000259" key="1">
    <source>
        <dbReference type="Pfam" id="PF24573"/>
    </source>
</evidence>
<dbReference type="InterPro" id="IPR011989">
    <property type="entry name" value="ARM-like"/>
</dbReference>
<reference evidence="3 4" key="1">
    <citation type="journal article" date="2007" name="Nature">
        <title>Evolution of genes and genomes on the Drosophila phylogeny.</title>
        <authorList>
            <consortium name="Drosophila 12 Genomes Consortium"/>
            <person name="Clark A.G."/>
            <person name="Eisen M.B."/>
            <person name="Smith D.R."/>
            <person name="Bergman C.M."/>
            <person name="Oliver B."/>
            <person name="Markow T.A."/>
            <person name="Kaufman T.C."/>
            <person name="Kellis M."/>
            <person name="Gelbart W."/>
            <person name="Iyer V.N."/>
            <person name="Pollard D.A."/>
            <person name="Sackton T.B."/>
            <person name="Larracuente A.M."/>
            <person name="Singh N.D."/>
            <person name="Abad J.P."/>
            <person name="Abt D.N."/>
            <person name="Adryan B."/>
            <person name="Aguade M."/>
            <person name="Akashi H."/>
            <person name="Anderson W.W."/>
            <person name="Aquadro C.F."/>
            <person name="Ardell D.H."/>
            <person name="Arguello R."/>
            <person name="Artieri C.G."/>
            <person name="Barbash D.A."/>
            <person name="Barker D."/>
            <person name="Barsanti P."/>
            <person name="Batterham P."/>
            <person name="Batzoglou S."/>
            <person name="Begun D."/>
            <person name="Bhutkar A."/>
            <person name="Blanco E."/>
            <person name="Bosak S.A."/>
            <person name="Bradley R.K."/>
            <person name="Brand A.D."/>
            <person name="Brent M.R."/>
            <person name="Brooks A.N."/>
            <person name="Brown R.H."/>
            <person name="Butlin R.K."/>
            <person name="Caggese C."/>
            <person name="Calvi B.R."/>
            <person name="Bernardo de Carvalho A."/>
            <person name="Caspi A."/>
            <person name="Castrezana S."/>
            <person name="Celniker S.E."/>
            <person name="Chang J.L."/>
            <person name="Chapple C."/>
            <person name="Chatterji S."/>
            <person name="Chinwalla A."/>
            <person name="Civetta A."/>
            <person name="Clifton S.W."/>
            <person name="Comeron J.M."/>
            <person name="Costello J.C."/>
            <person name="Coyne J.A."/>
            <person name="Daub J."/>
            <person name="David R.G."/>
            <person name="Delcher A.L."/>
            <person name="Delehaunty K."/>
            <person name="Do C.B."/>
            <person name="Ebling H."/>
            <person name="Edwards K."/>
            <person name="Eickbush T."/>
            <person name="Evans J.D."/>
            <person name="Filipski A."/>
            <person name="Findeiss S."/>
            <person name="Freyhult E."/>
            <person name="Fulton L."/>
            <person name="Fulton R."/>
            <person name="Garcia A.C."/>
            <person name="Gardiner A."/>
            <person name="Garfield D.A."/>
            <person name="Garvin B.E."/>
            <person name="Gibson G."/>
            <person name="Gilbert D."/>
            <person name="Gnerre S."/>
            <person name="Godfrey J."/>
            <person name="Good R."/>
            <person name="Gotea V."/>
            <person name="Gravely B."/>
            <person name="Greenberg A.J."/>
            <person name="Griffiths-Jones S."/>
            <person name="Gross S."/>
            <person name="Guigo R."/>
            <person name="Gustafson E.A."/>
            <person name="Haerty W."/>
            <person name="Hahn M.W."/>
            <person name="Halligan D.L."/>
            <person name="Halpern A.L."/>
            <person name="Halter G.M."/>
            <person name="Han M.V."/>
            <person name="Heger A."/>
            <person name="Hillier L."/>
            <person name="Hinrichs A.S."/>
            <person name="Holmes I."/>
            <person name="Hoskins R.A."/>
            <person name="Hubisz M.J."/>
            <person name="Hultmark D."/>
            <person name="Huntley M.A."/>
            <person name="Jaffe D.B."/>
            <person name="Jagadeeshan S."/>
            <person name="Jeck W.R."/>
            <person name="Johnson J."/>
            <person name="Jones C.D."/>
            <person name="Jordan W.C."/>
            <person name="Karpen G.H."/>
            <person name="Kataoka E."/>
            <person name="Keightley P.D."/>
            <person name="Kheradpour P."/>
            <person name="Kirkness E.F."/>
            <person name="Koerich L.B."/>
            <person name="Kristiansen K."/>
            <person name="Kudrna D."/>
            <person name="Kulathinal R.J."/>
            <person name="Kumar S."/>
            <person name="Kwok R."/>
            <person name="Lander E."/>
            <person name="Langley C.H."/>
            <person name="Lapoint R."/>
            <person name="Lazzaro B.P."/>
            <person name="Lee S.J."/>
            <person name="Levesque L."/>
            <person name="Li R."/>
            <person name="Lin C.F."/>
            <person name="Lin M.F."/>
            <person name="Lindblad-Toh K."/>
            <person name="Llopart A."/>
            <person name="Long M."/>
            <person name="Low L."/>
            <person name="Lozovsky E."/>
            <person name="Lu J."/>
            <person name="Luo M."/>
            <person name="Machado C.A."/>
            <person name="Makalowski W."/>
            <person name="Marzo M."/>
            <person name="Matsuda M."/>
            <person name="Matzkin L."/>
            <person name="McAllister B."/>
            <person name="McBride C.S."/>
            <person name="McKernan B."/>
            <person name="McKernan K."/>
            <person name="Mendez-Lago M."/>
            <person name="Minx P."/>
            <person name="Mollenhauer M.U."/>
            <person name="Montooth K."/>
            <person name="Mount S.M."/>
            <person name="Mu X."/>
            <person name="Myers E."/>
            <person name="Negre B."/>
            <person name="Newfeld S."/>
            <person name="Nielsen R."/>
            <person name="Noor M.A."/>
            <person name="O'Grady P."/>
            <person name="Pachter L."/>
            <person name="Papaceit M."/>
            <person name="Parisi M.J."/>
            <person name="Parisi M."/>
            <person name="Parts L."/>
            <person name="Pedersen J.S."/>
            <person name="Pesole G."/>
            <person name="Phillippy A.M."/>
            <person name="Ponting C.P."/>
            <person name="Pop M."/>
            <person name="Porcelli D."/>
            <person name="Powell J.R."/>
            <person name="Prohaska S."/>
            <person name="Pruitt K."/>
            <person name="Puig M."/>
            <person name="Quesneville H."/>
            <person name="Ram K.R."/>
            <person name="Rand D."/>
            <person name="Rasmussen M.D."/>
            <person name="Reed L.K."/>
            <person name="Reenan R."/>
            <person name="Reily A."/>
            <person name="Remington K.A."/>
            <person name="Rieger T.T."/>
            <person name="Ritchie M.G."/>
            <person name="Robin C."/>
            <person name="Rogers Y.H."/>
            <person name="Rohde C."/>
            <person name="Rozas J."/>
            <person name="Rubenfield M.J."/>
            <person name="Ruiz A."/>
            <person name="Russo S."/>
            <person name="Salzberg S.L."/>
            <person name="Sanchez-Gracia A."/>
            <person name="Saranga D.J."/>
            <person name="Sato H."/>
            <person name="Schaeffer S.W."/>
            <person name="Schatz M.C."/>
            <person name="Schlenke T."/>
            <person name="Schwartz R."/>
            <person name="Segarra C."/>
            <person name="Singh R.S."/>
            <person name="Sirot L."/>
            <person name="Sirota M."/>
            <person name="Sisneros N.B."/>
            <person name="Smith C.D."/>
            <person name="Smith T.F."/>
            <person name="Spieth J."/>
            <person name="Stage D.E."/>
            <person name="Stark A."/>
            <person name="Stephan W."/>
            <person name="Strausberg R.L."/>
            <person name="Strempel S."/>
            <person name="Sturgill D."/>
            <person name="Sutton G."/>
            <person name="Sutton G.G."/>
            <person name="Tao W."/>
            <person name="Teichmann S."/>
            <person name="Tobari Y.N."/>
            <person name="Tomimura Y."/>
            <person name="Tsolas J.M."/>
            <person name="Valente V.L."/>
            <person name="Venter E."/>
            <person name="Venter J.C."/>
            <person name="Vicario S."/>
            <person name="Vieira F.G."/>
            <person name="Vilella A.J."/>
            <person name="Villasante A."/>
            <person name="Walenz B."/>
            <person name="Wang J."/>
            <person name="Wasserman M."/>
            <person name="Watts T."/>
            <person name="Wilson D."/>
            <person name="Wilson R.K."/>
            <person name="Wing R.A."/>
            <person name="Wolfner M.F."/>
            <person name="Wong A."/>
            <person name="Wong G.K."/>
            <person name="Wu C.I."/>
            <person name="Wu G."/>
            <person name="Yamamoto D."/>
            <person name="Yang H.P."/>
            <person name="Yang S.P."/>
            <person name="Yorke J.A."/>
            <person name="Yoshida K."/>
            <person name="Zdobnov E."/>
            <person name="Zhang P."/>
            <person name="Zhang Y."/>
            <person name="Zimin A.V."/>
            <person name="Baldwin J."/>
            <person name="Abdouelleil A."/>
            <person name="Abdulkadir J."/>
            <person name="Abebe A."/>
            <person name="Abera B."/>
            <person name="Abreu J."/>
            <person name="Acer S.C."/>
            <person name="Aftuck L."/>
            <person name="Alexander A."/>
            <person name="An P."/>
            <person name="Anderson E."/>
            <person name="Anderson S."/>
            <person name="Arachi H."/>
            <person name="Azer M."/>
            <person name="Bachantsang P."/>
            <person name="Barry A."/>
            <person name="Bayul T."/>
            <person name="Berlin A."/>
            <person name="Bessette D."/>
            <person name="Bloom T."/>
            <person name="Blye J."/>
            <person name="Boguslavskiy L."/>
            <person name="Bonnet C."/>
            <person name="Boukhgalter B."/>
            <person name="Bourzgui I."/>
            <person name="Brown A."/>
            <person name="Cahill P."/>
            <person name="Channer S."/>
            <person name="Cheshatsang Y."/>
            <person name="Chuda L."/>
            <person name="Citroen M."/>
            <person name="Collymore A."/>
            <person name="Cooke P."/>
            <person name="Costello M."/>
            <person name="D'Aco K."/>
            <person name="Daza R."/>
            <person name="De Haan G."/>
            <person name="DeGray S."/>
            <person name="DeMaso C."/>
            <person name="Dhargay N."/>
            <person name="Dooley K."/>
            <person name="Dooley E."/>
            <person name="Doricent M."/>
            <person name="Dorje P."/>
            <person name="Dorjee K."/>
            <person name="Dupes A."/>
            <person name="Elong R."/>
            <person name="Falk J."/>
            <person name="Farina A."/>
            <person name="Faro S."/>
            <person name="Ferguson D."/>
            <person name="Fisher S."/>
            <person name="Foley C.D."/>
            <person name="Franke A."/>
            <person name="Friedrich D."/>
            <person name="Gadbois L."/>
            <person name="Gearin G."/>
            <person name="Gearin C.R."/>
            <person name="Giannoukos G."/>
            <person name="Goode T."/>
            <person name="Graham J."/>
            <person name="Grandbois E."/>
            <person name="Grewal S."/>
            <person name="Gyaltsen K."/>
            <person name="Hafez N."/>
            <person name="Hagos B."/>
            <person name="Hall J."/>
            <person name="Henson C."/>
            <person name="Hollinger A."/>
            <person name="Honan T."/>
            <person name="Huard M.D."/>
            <person name="Hughes L."/>
            <person name="Hurhula B."/>
            <person name="Husby M.E."/>
            <person name="Kamat A."/>
            <person name="Kanga B."/>
            <person name="Kashin S."/>
            <person name="Khazanovich D."/>
            <person name="Kisner P."/>
            <person name="Lance K."/>
            <person name="Lara M."/>
            <person name="Lee W."/>
            <person name="Lennon N."/>
            <person name="Letendre F."/>
            <person name="LeVine R."/>
            <person name="Lipovsky A."/>
            <person name="Liu X."/>
            <person name="Liu J."/>
            <person name="Liu S."/>
            <person name="Lokyitsang T."/>
            <person name="Lokyitsang Y."/>
            <person name="Lubonja R."/>
            <person name="Lui A."/>
            <person name="MacDonald P."/>
            <person name="Magnisalis V."/>
            <person name="Maru K."/>
            <person name="Matthews C."/>
            <person name="McCusker W."/>
            <person name="McDonough S."/>
            <person name="Mehta T."/>
            <person name="Meldrim J."/>
            <person name="Meneus L."/>
            <person name="Mihai O."/>
            <person name="Mihalev A."/>
            <person name="Mihova T."/>
            <person name="Mittelman R."/>
            <person name="Mlenga V."/>
            <person name="Montmayeur A."/>
            <person name="Mulrain L."/>
            <person name="Navidi A."/>
            <person name="Naylor J."/>
            <person name="Negash T."/>
            <person name="Nguyen T."/>
            <person name="Nguyen N."/>
            <person name="Nicol R."/>
            <person name="Norbu C."/>
            <person name="Norbu N."/>
            <person name="Novod N."/>
            <person name="O'Neill B."/>
            <person name="Osman S."/>
            <person name="Markiewicz E."/>
            <person name="Oyono O.L."/>
            <person name="Patti C."/>
            <person name="Phunkhang P."/>
            <person name="Pierre F."/>
            <person name="Priest M."/>
            <person name="Raghuraman S."/>
            <person name="Rege F."/>
            <person name="Reyes R."/>
            <person name="Rise C."/>
            <person name="Rogov P."/>
            <person name="Ross K."/>
            <person name="Ryan E."/>
            <person name="Settipalli S."/>
            <person name="Shea T."/>
            <person name="Sherpa N."/>
            <person name="Shi L."/>
            <person name="Shih D."/>
            <person name="Sparrow T."/>
            <person name="Spaulding J."/>
            <person name="Stalker J."/>
            <person name="Stange-Thomann N."/>
            <person name="Stavropoulos S."/>
            <person name="Stone C."/>
            <person name="Strader C."/>
            <person name="Tesfaye S."/>
            <person name="Thomson T."/>
            <person name="Thoulutsang Y."/>
            <person name="Thoulutsang D."/>
            <person name="Topham K."/>
            <person name="Topping I."/>
            <person name="Tsamla T."/>
            <person name="Vassiliev H."/>
            <person name="Vo A."/>
            <person name="Wangchuk T."/>
            <person name="Wangdi T."/>
            <person name="Weiand M."/>
            <person name="Wilkinson J."/>
            <person name="Wilson A."/>
            <person name="Yadav S."/>
            <person name="Young G."/>
            <person name="Yu Q."/>
            <person name="Zembek L."/>
            <person name="Zhong D."/>
            <person name="Zimmer A."/>
            <person name="Zwirko Z."/>
            <person name="Jaffe D.B."/>
            <person name="Alvarez P."/>
            <person name="Brockman W."/>
            <person name="Butler J."/>
            <person name="Chin C."/>
            <person name="Gnerre S."/>
            <person name="Grabherr M."/>
            <person name="Kleber M."/>
            <person name="Mauceli E."/>
            <person name="MacCallum I."/>
        </authorList>
    </citation>
    <scope>NUCLEOTIDE SEQUENCE [LARGE SCALE GENOMIC DNA]</scope>
    <source>
        <strain evidence="4">Tucson 15287-2541.00</strain>
    </source>
</reference>
<keyword evidence="4" id="KW-1185">Reference proteome</keyword>
<gene>
    <name evidence="3" type="primary">Dgri\GH13696</name>
    <name evidence="3" type="ORF">Dgri_GH13696</name>
</gene>
<dbReference type="AlphaFoldDB" id="B4JTS8"/>
<dbReference type="Proteomes" id="UP000001070">
    <property type="component" value="Unassembled WGS sequence"/>
</dbReference>
<sequence>MSFELDAKLICAELESSEQRRRSAALQKLCEQCKDAPENVNTDDVADVFDELYLHLLKCYSDRYESVRDRAVNAVSEFLECLPPMDFHLLNVVSTLAERMGQSETVEPSEELRLLYIRQLHLMLRKYALMGNVGVFRECYPQVVKVLIKSIKDDYAAVQREGCATLVQLSRVADTSELRPFTDSLATALYGMLNHRHAAARIAAVEAIGRVSLHLDVKDDKMRRLIMEVSPLLMDSMALVRRECGQMGILMLLELPDRYSYFLHILPLVLCCLKDDSPEVLSHIRPLWVQCGQQYYDENEQELSQQEISDLPVENYPVGVQRPTIGCRGLVQRSLRLVNLIARETCDWKDNVRLHSLKLLYQFVLHAEAAMTAKFFEIYPDLAHACCDSESAACVEAKKVADLMGRLFVYDTWINHGFDGLERNARESFLKCFYYMFTASSGGTYDHLLRLCKLLRSTDYSHTLKPGFQLYILKTLDTVLDKSSRVTATMEQLKELYEHIYVTSMKVMALSYSLSNGPNEHVQCGEMIIKRIVQLEETTMAELHERWFALALLDVQNLDAALDENAEPILLLYGLIHLAQIRATYLTQLIEKVKTVFEHCCETAQVRILNIISIAALAWSDTVLVEREQSTLLLSNFVSEIVEPHLIWKAGAHGEAMRSMAMATLCALAQGAKDEAREILPTMAKHMPSLLEDRNVTTRHYAIKAMFYFQGMSVEQLKPLAYAVMQRMDDPSAGIRILAATAVGKLRPVFQSDLESEELQHEQDVWEAFVKRAMDILLLYQESPEKEMQAATEKSLIALAKLHRTAWEDRAERARSKALDKNALSDLCAKINIKDD</sequence>
<dbReference type="GO" id="GO:0005737">
    <property type="term" value="C:cytoplasm"/>
    <property type="evidence" value="ECO:0007669"/>
    <property type="project" value="EnsemblMetazoa"/>
</dbReference>
<accession>B4JTS8</accession>
<dbReference type="Pfam" id="PF25757">
    <property type="entry name" value="TPR_DNAAF5"/>
    <property type="match status" value="1"/>
</dbReference>
<dbReference type="Pfam" id="PF24573">
    <property type="entry name" value="HEAT_DAAF5"/>
    <property type="match status" value="1"/>
</dbReference>
<proteinExistence type="predicted"/>
<evidence type="ECO:0000259" key="2">
    <source>
        <dbReference type="Pfam" id="PF25757"/>
    </source>
</evidence>
<name>B4JTS8_DROGR</name>
<dbReference type="PANTHER" id="PTHR16216:SF2">
    <property type="entry name" value="DYNEIN AXONEMAL ASSEMBLY FACTOR 5"/>
    <property type="match status" value="1"/>
</dbReference>
<evidence type="ECO:0000313" key="4">
    <source>
        <dbReference type="Proteomes" id="UP000001070"/>
    </source>
</evidence>
<dbReference type="GO" id="GO:0036159">
    <property type="term" value="P:inner dynein arm assembly"/>
    <property type="evidence" value="ECO:0007669"/>
    <property type="project" value="EnsemblMetazoa"/>
</dbReference>
<dbReference type="OrthoDB" id="413572at2759"/>
<dbReference type="eggNOG" id="ENOG502QRXT">
    <property type="taxonomic scope" value="Eukaryota"/>
</dbReference>
<feature type="domain" description="Dynein axonemal assembly factor 5 HEAT-repeat" evidence="1">
    <location>
        <begin position="315"/>
        <end position="490"/>
    </location>
</feature>
<dbReference type="GO" id="GO:0036158">
    <property type="term" value="P:outer dynein arm assembly"/>
    <property type="evidence" value="ECO:0007669"/>
    <property type="project" value="EnsemblMetazoa"/>
</dbReference>
<organism evidence="4">
    <name type="scientific">Drosophila grimshawi</name>
    <name type="common">Hawaiian fruit fly</name>
    <name type="synonym">Idiomyia grimshawi</name>
    <dbReference type="NCBI Taxonomy" id="7222"/>
    <lineage>
        <taxon>Eukaryota</taxon>
        <taxon>Metazoa</taxon>
        <taxon>Ecdysozoa</taxon>
        <taxon>Arthropoda</taxon>
        <taxon>Hexapoda</taxon>
        <taxon>Insecta</taxon>
        <taxon>Pterygota</taxon>
        <taxon>Neoptera</taxon>
        <taxon>Endopterygota</taxon>
        <taxon>Diptera</taxon>
        <taxon>Brachycera</taxon>
        <taxon>Muscomorpha</taxon>
        <taxon>Ephydroidea</taxon>
        <taxon>Drosophilidae</taxon>
        <taxon>Drosophila</taxon>
        <taxon>Hawaiian Drosophila</taxon>
    </lineage>
</organism>
<dbReference type="SUPFAM" id="SSF48371">
    <property type="entry name" value="ARM repeat"/>
    <property type="match status" value="1"/>
</dbReference>
<dbReference type="Gene3D" id="1.25.10.10">
    <property type="entry name" value="Leucine-rich Repeat Variant"/>
    <property type="match status" value="3"/>
</dbReference>
<feature type="domain" description="Dynein axonemal assembly factor 5 TPR repeats" evidence="2">
    <location>
        <begin position="14"/>
        <end position="304"/>
    </location>
</feature>
<dbReference type="EMBL" id="CH916374">
    <property type="protein sequence ID" value="EDV91507.1"/>
    <property type="molecule type" value="Genomic_DNA"/>
</dbReference>
<dbReference type="PhylomeDB" id="B4JTS8"/>
<dbReference type="HOGENOM" id="CLU_010823_1_0_1"/>
<dbReference type="STRING" id="7222.B4JTS8"/>
<dbReference type="InterPro" id="IPR016024">
    <property type="entry name" value="ARM-type_fold"/>
</dbReference>
<dbReference type="InterPro" id="IPR057978">
    <property type="entry name" value="TPR_DAAF5"/>
</dbReference>
<dbReference type="OMA" id="AFQGPWA"/>